<organism evidence="1 2">
    <name type="scientific">Coptis chinensis</name>
    <dbReference type="NCBI Taxonomy" id="261450"/>
    <lineage>
        <taxon>Eukaryota</taxon>
        <taxon>Viridiplantae</taxon>
        <taxon>Streptophyta</taxon>
        <taxon>Embryophyta</taxon>
        <taxon>Tracheophyta</taxon>
        <taxon>Spermatophyta</taxon>
        <taxon>Magnoliopsida</taxon>
        <taxon>Ranunculales</taxon>
        <taxon>Ranunculaceae</taxon>
        <taxon>Coptidoideae</taxon>
        <taxon>Coptis</taxon>
    </lineage>
</organism>
<keyword evidence="2" id="KW-1185">Reference proteome</keyword>
<dbReference type="EMBL" id="JADFTS010000008">
    <property type="protein sequence ID" value="KAF9592936.1"/>
    <property type="molecule type" value="Genomic_DNA"/>
</dbReference>
<comment type="caution">
    <text evidence="1">The sequence shown here is derived from an EMBL/GenBank/DDBJ whole genome shotgun (WGS) entry which is preliminary data.</text>
</comment>
<proteinExistence type="predicted"/>
<protein>
    <submittedName>
        <fullName evidence="1">Uncharacterized protein</fullName>
    </submittedName>
</protein>
<evidence type="ECO:0000313" key="1">
    <source>
        <dbReference type="EMBL" id="KAF9592936.1"/>
    </source>
</evidence>
<dbReference type="AlphaFoldDB" id="A0A835H475"/>
<accession>A0A835H475</accession>
<name>A0A835H475_9MAGN</name>
<gene>
    <name evidence="1" type="ORF">IFM89_019141</name>
</gene>
<reference evidence="1 2" key="1">
    <citation type="submission" date="2020-10" db="EMBL/GenBank/DDBJ databases">
        <title>The Coptis chinensis genome and diversification of protoberbering-type alkaloids.</title>
        <authorList>
            <person name="Wang B."/>
            <person name="Shu S."/>
            <person name="Song C."/>
            <person name="Liu Y."/>
        </authorList>
    </citation>
    <scope>NUCLEOTIDE SEQUENCE [LARGE SCALE GENOMIC DNA]</scope>
    <source>
        <strain evidence="1">HL-2020</strain>
        <tissue evidence="1">Leaf</tissue>
    </source>
</reference>
<evidence type="ECO:0000313" key="2">
    <source>
        <dbReference type="Proteomes" id="UP000631114"/>
    </source>
</evidence>
<dbReference type="Proteomes" id="UP000631114">
    <property type="component" value="Unassembled WGS sequence"/>
</dbReference>
<sequence>MEVRYHGKAKHESGRQRLRQVGVSQVAELGLMFSARLGDSIGIRFKVVQLRVRMRKRNMKLIIDEEDKKLNDLNEDFGSVVYGGVYFSSRNFE</sequence>